<sequence length="343" mass="38564">MIHRWQGKGMCFMGYKRKQLLLQEPFIGCTLCKHSQDSTLSSTCIEPATMEMHIVINVCMLFTAASTFECCALTRAPGLTPERPEPITIVATMGNTVKLPGYLESPAEPFYKDNNVVYAREHIYEVTATPVGSQVIIRFLTCTDEGTYRIGNETFTLSVKSGTCAMFYYTAKVDTVKRAAFVKPLNGVITISMLYIEPGNRNMWSLIEVWNDTMSRMLSPHQCCFIINEGTTFGGYGDKQYHYFMYQRHGQADMSCSNVQLAASARATTTTTTRRNPMLTMPDLKELEDVRTPVKLLNISDSIRNLKRMIDGLEKSWPSAGTNLQTHILTPLFITMATLIMSI</sequence>
<evidence type="ECO:0000313" key="1">
    <source>
        <dbReference type="Proteomes" id="UP000808372"/>
    </source>
</evidence>
<keyword evidence="1" id="KW-1185">Reference proteome</keyword>
<protein>
    <submittedName>
        <fullName evidence="2">Uncharacterized protein LOC120064770</fullName>
    </submittedName>
</protein>
<proteinExistence type="predicted"/>
<dbReference type="AlphaFoldDB" id="A0A8U1H746"/>
<reference evidence="2" key="1">
    <citation type="submission" date="2025-08" db="UniProtKB">
        <authorList>
            <consortium name="RefSeq"/>
        </authorList>
    </citation>
    <scope>IDENTIFICATION</scope>
    <source>
        <tissue evidence="2">White muscle</tissue>
    </source>
</reference>
<organism evidence="1 2">
    <name type="scientific">Salvelinus namaycush</name>
    <name type="common">Lake trout</name>
    <name type="synonym">Salmo namaycush</name>
    <dbReference type="NCBI Taxonomy" id="8040"/>
    <lineage>
        <taxon>Eukaryota</taxon>
        <taxon>Metazoa</taxon>
        <taxon>Chordata</taxon>
        <taxon>Craniata</taxon>
        <taxon>Vertebrata</taxon>
        <taxon>Euteleostomi</taxon>
        <taxon>Actinopterygii</taxon>
        <taxon>Neopterygii</taxon>
        <taxon>Teleostei</taxon>
        <taxon>Protacanthopterygii</taxon>
        <taxon>Salmoniformes</taxon>
        <taxon>Salmonidae</taxon>
        <taxon>Salmoninae</taxon>
        <taxon>Salvelinus</taxon>
    </lineage>
</organism>
<dbReference type="RefSeq" id="XP_038871306.1">
    <property type="nucleotide sequence ID" value="XM_039015378.1"/>
</dbReference>
<name>A0A8U1H746_SALNM</name>
<gene>
    <name evidence="2" type="primary">LOC120064770</name>
</gene>
<accession>A0A8U1H746</accession>
<dbReference type="GeneID" id="120064770"/>
<dbReference type="KEGG" id="snh:120064770"/>
<dbReference type="Proteomes" id="UP000808372">
    <property type="component" value="Chromosome 2"/>
</dbReference>
<evidence type="ECO:0000313" key="2">
    <source>
        <dbReference type="RefSeq" id="XP_038871306.1"/>
    </source>
</evidence>